<accession>A0A941CQ95</accession>
<comment type="caution">
    <text evidence="1">The sequence shown here is derived from an EMBL/GenBank/DDBJ whole genome shotgun (WGS) entry which is preliminary data.</text>
</comment>
<protein>
    <submittedName>
        <fullName evidence="1">Uncharacterized protein</fullName>
    </submittedName>
</protein>
<dbReference type="AlphaFoldDB" id="A0A941CQ95"/>
<dbReference type="Proteomes" id="UP000675379">
    <property type="component" value="Unassembled WGS sequence"/>
</dbReference>
<dbReference type="RefSeq" id="WP_211802199.1">
    <property type="nucleotide sequence ID" value="NZ_JAGSCS010000014.1"/>
</dbReference>
<dbReference type="EMBL" id="JAGSCS010000014">
    <property type="protein sequence ID" value="MBR0576780.1"/>
    <property type="molecule type" value="Genomic_DNA"/>
</dbReference>
<name>A0A941CQ95_9CLOT</name>
<sequence length="67" mass="7975">MEEKLIESAKIKWTEAFYENDPETRNMLFRQIDLLRLISDYIKKYGANNFKNLIGENMSETEEKNGL</sequence>
<organism evidence="1 2">
    <name type="scientific">Proteiniclasticum sediminis</name>
    <dbReference type="NCBI Taxonomy" id="2804028"/>
    <lineage>
        <taxon>Bacteria</taxon>
        <taxon>Bacillati</taxon>
        <taxon>Bacillota</taxon>
        <taxon>Clostridia</taxon>
        <taxon>Eubacteriales</taxon>
        <taxon>Clostridiaceae</taxon>
        <taxon>Proteiniclasticum</taxon>
    </lineage>
</organism>
<reference evidence="1" key="1">
    <citation type="submission" date="2021-04" db="EMBL/GenBank/DDBJ databases">
        <title>Proteiniclasticum sedimins sp. nov., an obligate anaerobic bacterium isolated from anaerobic sludge.</title>
        <authorList>
            <person name="Liu J."/>
        </authorList>
    </citation>
    <scope>NUCLEOTIDE SEQUENCE</scope>
    <source>
        <strain evidence="1">BAD-10</strain>
    </source>
</reference>
<gene>
    <name evidence="1" type="ORF">KCG48_10590</name>
</gene>
<proteinExistence type="predicted"/>
<evidence type="ECO:0000313" key="2">
    <source>
        <dbReference type="Proteomes" id="UP000675379"/>
    </source>
</evidence>
<evidence type="ECO:0000313" key="1">
    <source>
        <dbReference type="EMBL" id="MBR0576780.1"/>
    </source>
</evidence>
<keyword evidence="2" id="KW-1185">Reference proteome</keyword>